<gene>
    <name evidence="1" type="ORF">IWQ57_006351</name>
</gene>
<dbReference type="EMBL" id="JANBUJ010003554">
    <property type="protein sequence ID" value="KAJ2760252.1"/>
    <property type="molecule type" value="Genomic_DNA"/>
</dbReference>
<evidence type="ECO:0000313" key="2">
    <source>
        <dbReference type="Proteomes" id="UP001140234"/>
    </source>
</evidence>
<name>A0ACC1JJW2_9FUNG</name>
<comment type="caution">
    <text evidence="1">The sequence shown here is derived from an EMBL/GenBank/DDBJ whole genome shotgun (WGS) entry which is preliminary data.</text>
</comment>
<keyword evidence="2" id="KW-1185">Reference proteome</keyword>
<evidence type="ECO:0000313" key="1">
    <source>
        <dbReference type="EMBL" id="KAJ2760252.1"/>
    </source>
</evidence>
<reference evidence="1" key="1">
    <citation type="submission" date="2022-07" db="EMBL/GenBank/DDBJ databases">
        <title>Phylogenomic reconstructions and comparative analyses of Kickxellomycotina fungi.</title>
        <authorList>
            <person name="Reynolds N.K."/>
            <person name="Stajich J.E."/>
            <person name="Barry K."/>
            <person name="Grigoriev I.V."/>
            <person name="Crous P."/>
            <person name="Smith M.E."/>
        </authorList>
    </citation>
    <scope>NUCLEOTIDE SEQUENCE</scope>
    <source>
        <strain evidence="1">CBS 109366</strain>
    </source>
</reference>
<organism evidence="1 2">
    <name type="scientific">Coemansia nantahalensis</name>
    <dbReference type="NCBI Taxonomy" id="2789366"/>
    <lineage>
        <taxon>Eukaryota</taxon>
        <taxon>Fungi</taxon>
        <taxon>Fungi incertae sedis</taxon>
        <taxon>Zoopagomycota</taxon>
        <taxon>Kickxellomycotina</taxon>
        <taxon>Kickxellomycetes</taxon>
        <taxon>Kickxellales</taxon>
        <taxon>Kickxellaceae</taxon>
        <taxon>Coemansia</taxon>
    </lineage>
</organism>
<sequence>MEPSDIVLLVLGVVCPPGTVALKRGLNREFIICVVLTLALWLPGVAYSWYLVFKYPLEDFWRRGSTGQYHSIEEGWRRHSLNSAAISDDGPGGHSDDDASRSTTMTSETAAQQQGPRPGRGRKSRRSRKSGAGGSRRGAPSALQDAARSYALRHQQRNETNAVAKWFIDRFYFPDPTQVPPSPPSEPAPNELHNLDSPR</sequence>
<proteinExistence type="predicted"/>
<protein>
    <submittedName>
        <fullName evidence="1">Uncharacterized protein</fullName>
    </submittedName>
</protein>
<accession>A0ACC1JJW2</accession>
<dbReference type="Proteomes" id="UP001140234">
    <property type="component" value="Unassembled WGS sequence"/>
</dbReference>